<accession>A0A2N5NEX5</accession>
<dbReference type="EMBL" id="NIHM01000025">
    <property type="protein sequence ID" value="PLT52792.1"/>
    <property type="molecule type" value="Genomic_DNA"/>
</dbReference>
<name>A0A2N5NEX5_MEDGN</name>
<proteinExistence type="predicted"/>
<reference evidence="1 2" key="1">
    <citation type="journal article" date="2017" name="Genome Med.">
        <title>A novel Ruminococcus gnavus clade enriched in inflammatory bowel disease patients.</title>
        <authorList>
            <person name="Hall A.B."/>
            <person name="Yassour M."/>
            <person name="Sauk J."/>
            <person name="Garner A."/>
            <person name="Jiang X."/>
            <person name="Arthur T."/>
            <person name="Lagoudas G.K."/>
            <person name="Vatanen T."/>
            <person name="Fornelos N."/>
            <person name="Wilson R."/>
            <person name="Bertha M."/>
            <person name="Cohen M."/>
            <person name="Garber J."/>
            <person name="Khalili H."/>
            <person name="Gevers D."/>
            <person name="Ananthakrishnan A.N."/>
            <person name="Kugathasan S."/>
            <person name="Lander E.S."/>
            <person name="Blainey P."/>
            <person name="Vlamakis H."/>
            <person name="Xavier R.J."/>
            <person name="Huttenhower C."/>
        </authorList>
    </citation>
    <scope>NUCLEOTIDE SEQUENCE [LARGE SCALE GENOMIC DNA]</scope>
    <source>
        <strain evidence="1 2">RJX1118</strain>
    </source>
</reference>
<protein>
    <submittedName>
        <fullName evidence="1">Uncharacterized protein</fullName>
    </submittedName>
</protein>
<evidence type="ECO:0000313" key="2">
    <source>
        <dbReference type="Proteomes" id="UP000234849"/>
    </source>
</evidence>
<organism evidence="1 2">
    <name type="scientific">Mediterraneibacter gnavus</name>
    <name type="common">Ruminococcus gnavus</name>
    <dbReference type="NCBI Taxonomy" id="33038"/>
    <lineage>
        <taxon>Bacteria</taxon>
        <taxon>Bacillati</taxon>
        <taxon>Bacillota</taxon>
        <taxon>Clostridia</taxon>
        <taxon>Lachnospirales</taxon>
        <taxon>Lachnospiraceae</taxon>
        <taxon>Mediterraneibacter</taxon>
    </lineage>
</organism>
<dbReference type="Proteomes" id="UP000234849">
    <property type="component" value="Unassembled WGS sequence"/>
</dbReference>
<gene>
    <name evidence="1" type="ORF">CDL18_13885</name>
</gene>
<dbReference type="AlphaFoldDB" id="A0A2N5NEX5"/>
<sequence length="403" mass="47923">MLYYQYRLAERVVKAKMKTERMMIIIQTITSEIGLDRTIIGNFEITGIDFERALSFSEEKVSIECSGENLYYLKDGHAFSRLKIVDNYMFGVCTVYMKCMNGTRFVYASMDISIGTVRETNFQNQTMEEFKLRLDTIREYLVNKYGVVADFMQATFKNLEINVTLPLKHKFKEYHRVFNLMMYNVVLRNSKPTLEFKAENKKNAEQEVTGICKKNNCLEVKIYDKARQLREQNKADLLGEYMRLEITLLTTRKIREVFGTNRVYQITNKMIEQYFEKQCRKLLIKPYEKWKEKNREQLKKIMEEHRGKSERNWKANLLKQCSNLEQKNLLPVLLDIDDLLQIMKETDRHGNYQRDKRSLLQQAELYTVYLNHDSRKFEEIFSKLQQIFSKSHIGHICDVNACA</sequence>
<comment type="caution">
    <text evidence="1">The sequence shown here is derived from an EMBL/GenBank/DDBJ whole genome shotgun (WGS) entry which is preliminary data.</text>
</comment>
<evidence type="ECO:0000313" key="1">
    <source>
        <dbReference type="EMBL" id="PLT52792.1"/>
    </source>
</evidence>